<gene>
    <name evidence="2" type="ORF">SAY89_04325</name>
</gene>
<reference evidence="2" key="1">
    <citation type="submission" date="2023-11" db="EMBL/GenBank/DDBJ databases">
        <title>Genome sequence of Cyanobacterium aponinum BCRC AL20115.</title>
        <authorList>
            <person name="Chang H.-Y."/>
            <person name="Lin K.-M."/>
            <person name="Hsueh H.-T."/>
            <person name="Chu H.-A."/>
            <person name="Kuo C.-H."/>
        </authorList>
    </citation>
    <scope>NUCLEOTIDE SEQUENCE</scope>
    <source>
        <strain evidence="2">AL20115</strain>
    </source>
</reference>
<organism evidence="2">
    <name type="scientific">Cyanobacterium aponinum AL20115</name>
    <dbReference type="NCBI Taxonomy" id="3090662"/>
    <lineage>
        <taxon>Bacteria</taxon>
        <taxon>Bacillati</taxon>
        <taxon>Cyanobacteriota</taxon>
        <taxon>Cyanophyceae</taxon>
        <taxon>Oscillatoriophycideae</taxon>
        <taxon>Chroococcales</taxon>
        <taxon>Geminocystaceae</taxon>
        <taxon>Cyanobacterium</taxon>
    </lineage>
</organism>
<feature type="domain" description="Zorya protein ZorC EH" evidence="1">
    <location>
        <begin position="251"/>
        <end position="424"/>
    </location>
</feature>
<dbReference type="AlphaFoldDB" id="A0AAF0ZG35"/>
<dbReference type="InterPro" id="IPR028943">
    <property type="entry name" value="ZorC_EH_Signature_dom"/>
</dbReference>
<evidence type="ECO:0000313" key="2">
    <source>
        <dbReference type="EMBL" id="WPF89502.1"/>
    </source>
</evidence>
<dbReference type="RefSeq" id="WP_320001925.1">
    <property type="nucleotide sequence ID" value="NZ_CP138348.1"/>
</dbReference>
<dbReference type="Pfam" id="PF15611">
    <property type="entry name" value="EH_Signature"/>
    <property type="match status" value="1"/>
</dbReference>
<dbReference type="EMBL" id="CP138348">
    <property type="protein sequence ID" value="WPF89502.1"/>
    <property type="molecule type" value="Genomic_DNA"/>
</dbReference>
<protein>
    <submittedName>
        <fullName evidence="2">EH signature domain-containing protein</fullName>
    </submittedName>
</protein>
<evidence type="ECO:0000259" key="1">
    <source>
        <dbReference type="Pfam" id="PF15611"/>
    </source>
</evidence>
<name>A0AAF0ZG35_9CHRO</name>
<sequence length="484" mass="56767">MAFSTNNLILPTLNNVEPKELIKVAQTIKSRGNNIQKKSRTLEEIIKDIEKNHPENINSIEWIYLLFNLTKWEKNNQKKSTLIAQKIWKLAQRDNFLKLKLFWRLILNHFEPNQKYFASSLVNSFITFTPESDRDKNTFKIVKLLLSYSYEELGLLCCQLLKQPEEIFQKYNLPYKFNLENNLTLVETIKVKIPLTISKLNIDKKYINYLLCTTSNLSGKSQLIAVENLLLNIPPMVGGSYPKLVTWLKTHYSLTGTHSQWHQLSVRAKNALKQWIGALNYKDFEKLINVMTDKLSLPDWETKQLISRKVFWSNYSDRFDRIRILLPISTLDIVGNVENIEEMITLKDDGSEATEVCIFDFNEWLIVEFFRGKGSETRIFAKTSELEDLLFNSNDISLKKLRSLSISKDNVHDHVFCWQNDCERLLRSKLIYPNANTIFFKVVEDKKGFPYSFETGMPPLNGKKITERKRKLSRWKQDIQDLEE</sequence>
<accession>A0AAF0ZG35</accession>
<proteinExistence type="predicted"/>